<name>A0A0C1QZI4_9CYAN</name>
<dbReference type="InterPro" id="IPR014729">
    <property type="entry name" value="Rossmann-like_a/b/a_fold"/>
</dbReference>
<dbReference type="PANTHER" id="PTHR43284">
    <property type="entry name" value="ASPARAGINE SYNTHETASE (GLUTAMINE-HYDROLYZING)"/>
    <property type="match status" value="1"/>
</dbReference>
<evidence type="ECO:0000256" key="1">
    <source>
        <dbReference type="ARBA" id="ARBA00005187"/>
    </source>
</evidence>
<evidence type="ECO:0000256" key="4">
    <source>
        <dbReference type="ARBA" id="ARBA00022741"/>
    </source>
</evidence>
<keyword evidence="6" id="KW-0061">Asparagine biosynthesis</keyword>
<dbReference type="Proteomes" id="UP000029738">
    <property type="component" value="Unassembled WGS sequence"/>
</dbReference>
<accession>A0A0C1QZI4</accession>
<evidence type="ECO:0000256" key="7">
    <source>
        <dbReference type="ARBA" id="ARBA00022962"/>
    </source>
</evidence>
<feature type="binding site" evidence="9">
    <location>
        <position position="100"/>
    </location>
    <ligand>
        <name>L-glutamine</name>
        <dbReference type="ChEBI" id="CHEBI:58359"/>
    </ligand>
</feature>
<comment type="catalytic activity">
    <reaction evidence="8">
        <text>L-aspartate + L-glutamine + ATP + H2O = L-asparagine + L-glutamate + AMP + diphosphate + H(+)</text>
        <dbReference type="Rhea" id="RHEA:12228"/>
        <dbReference type="ChEBI" id="CHEBI:15377"/>
        <dbReference type="ChEBI" id="CHEBI:15378"/>
        <dbReference type="ChEBI" id="CHEBI:29985"/>
        <dbReference type="ChEBI" id="CHEBI:29991"/>
        <dbReference type="ChEBI" id="CHEBI:30616"/>
        <dbReference type="ChEBI" id="CHEBI:33019"/>
        <dbReference type="ChEBI" id="CHEBI:58048"/>
        <dbReference type="ChEBI" id="CHEBI:58359"/>
        <dbReference type="ChEBI" id="CHEBI:456215"/>
        <dbReference type="EC" id="6.3.5.4"/>
    </reaction>
</comment>
<evidence type="ECO:0000313" key="11">
    <source>
        <dbReference type="EMBL" id="KAF3886913.1"/>
    </source>
</evidence>
<dbReference type="AlphaFoldDB" id="A0A0C1QZI4"/>
<comment type="caution">
    <text evidence="12">The sequence shown here is derived from an EMBL/GenBank/DDBJ whole genome shotgun (WGS) entry which is preliminary data.</text>
</comment>
<evidence type="ECO:0000256" key="9">
    <source>
        <dbReference type="PIRSR" id="PIRSR001589-2"/>
    </source>
</evidence>
<dbReference type="GO" id="GO:0005524">
    <property type="term" value="F:ATP binding"/>
    <property type="evidence" value="ECO:0007669"/>
    <property type="project" value="UniProtKB-KW"/>
</dbReference>
<evidence type="ECO:0000259" key="10">
    <source>
        <dbReference type="PROSITE" id="PS51278"/>
    </source>
</evidence>
<dbReference type="Gene3D" id="3.60.20.10">
    <property type="entry name" value="Glutamine Phosphoribosylpyrophosphate, subunit 1, domain 1"/>
    <property type="match status" value="1"/>
</dbReference>
<dbReference type="InterPro" id="IPR051786">
    <property type="entry name" value="ASN_synthetase/amidase"/>
</dbReference>
<evidence type="ECO:0000256" key="3">
    <source>
        <dbReference type="ARBA" id="ARBA00012737"/>
    </source>
</evidence>
<reference evidence="12" key="1">
    <citation type="journal article" date="2015" name="Genome Announc.">
        <title>Draft Genome Sequence of Tolypothrix boutellei Strain VB521301.</title>
        <authorList>
            <person name="Chandrababunaidu M.M."/>
            <person name="Singh D."/>
            <person name="Sen D."/>
            <person name="Bhan S."/>
            <person name="Das S."/>
            <person name="Gupta A."/>
            <person name="Adhikary S.P."/>
            <person name="Tripathy S."/>
        </authorList>
    </citation>
    <scope>NUCLEOTIDE SEQUENCE</scope>
    <source>
        <strain evidence="12">VB521301</strain>
    </source>
</reference>
<dbReference type="Pfam" id="PF00733">
    <property type="entry name" value="Asn_synthase"/>
    <property type="match status" value="1"/>
</dbReference>
<keyword evidence="7" id="KW-0315">Glutamine amidotransferase</keyword>
<dbReference type="Gene3D" id="3.40.50.620">
    <property type="entry name" value="HUPs"/>
    <property type="match status" value="2"/>
</dbReference>
<dbReference type="SUPFAM" id="SSF56235">
    <property type="entry name" value="N-terminal nucleophile aminohydrolases (Ntn hydrolases)"/>
    <property type="match status" value="1"/>
</dbReference>
<dbReference type="InterPro" id="IPR029055">
    <property type="entry name" value="Ntn_hydrolases_N"/>
</dbReference>
<dbReference type="InterPro" id="IPR006426">
    <property type="entry name" value="Asn_synth_AEB"/>
</dbReference>
<dbReference type="InterPro" id="IPR001962">
    <property type="entry name" value="Asn_synthase"/>
</dbReference>
<organism evidence="12">
    <name type="scientific">Tolypothrix bouteillei VB521301</name>
    <dbReference type="NCBI Taxonomy" id="1479485"/>
    <lineage>
        <taxon>Bacteria</taxon>
        <taxon>Bacillati</taxon>
        <taxon>Cyanobacteriota</taxon>
        <taxon>Cyanophyceae</taxon>
        <taxon>Nostocales</taxon>
        <taxon>Tolypothrichaceae</taxon>
        <taxon>Tolypothrix</taxon>
    </lineage>
</organism>
<dbReference type="CDD" id="cd00712">
    <property type="entry name" value="AsnB"/>
    <property type="match status" value="1"/>
</dbReference>
<evidence type="ECO:0000313" key="13">
    <source>
        <dbReference type="Proteomes" id="UP000029738"/>
    </source>
</evidence>
<evidence type="ECO:0000256" key="2">
    <source>
        <dbReference type="ARBA" id="ARBA00005752"/>
    </source>
</evidence>
<proteinExistence type="inferred from homology"/>
<protein>
    <recommendedName>
        <fullName evidence="3">asparagine synthase (glutamine-hydrolyzing)</fullName>
        <ecNumber evidence="3">6.3.5.4</ecNumber>
    </recommendedName>
</protein>
<dbReference type="NCBIfam" id="NF033535">
    <property type="entry name" value="lass_lactam_cya"/>
    <property type="match status" value="1"/>
</dbReference>
<comment type="pathway">
    <text evidence="1">Amino-acid biosynthesis; L-asparagine biosynthesis; L-asparagine from L-aspartate (L-Gln route): step 1/1.</text>
</comment>
<dbReference type="InterPro" id="IPR017932">
    <property type="entry name" value="GATase_2_dom"/>
</dbReference>
<keyword evidence="4 9" id="KW-0547">Nucleotide-binding</keyword>
<dbReference type="EMBL" id="JHEG02000048">
    <property type="protein sequence ID" value="KIE10879.1"/>
    <property type="molecule type" value="Genomic_DNA"/>
</dbReference>
<keyword evidence="5 9" id="KW-0067">ATP-binding</keyword>
<gene>
    <name evidence="12" type="ORF">DA73_0220695</name>
    <name evidence="11" type="ORF">DA73_0400016520</name>
</gene>
<dbReference type="PIRSF" id="PIRSF001589">
    <property type="entry name" value="Asn_synthetase_glu-h"/>
    <property type="match status" value="1"/>
</dbReference>
<dbReference type="Pfam" id="PF13537">
    <property type="entry name" value="GATase_7"/>
    <property type="match status" value="1"/>
</dbReference>
<keyword evidence="13" id="KW-1185">Reference proteome</keyword>
<keyword evidence="6" id="KW-0028">Amino-acid biosynthesis</keyword>
<comment type="similarity">
    <text evidence="2">Belongs to the asparagine synthetase family.</text>
</comment>
<dbReference type="GO" id="GO:0004066">
    <property type="term" value="F:asparagine synthase (glutamine-hydrolyzing) activity"/>
    <property type="evidence" value="ECO:0007669"/>
    <property type="project" value="UniProtKB-EC"/>
</dbReference>
<dbReference type="SUPFAM" id="SSF52402">
    <property type="entry name" value="Adenine nucleotide alpha hydrolases-like"/>
    <property type="match status" value="1"/>
</dbReference>
<dbReference type="PANTHER" id="PTHR43284:SF1">
    <property type="entry name" value="ASPARAGINE SYNTHETASE"/>
    <property type="match status" value="1"/>
</dbReference>
<feature type="domain" description="Glutamine amidotransferase type-2" evidence="10">
    <location>
        <begin position="2"/>
        <end position="214"/>
    </location>
</feature>
<dbReference type="STRING" id="1479485.DA73_0220695"/>
<dbReference type="RefSeq" id="WP_038092570.1">
    <property type="nucleotide sequence ID" value="NZ_JHEG04000001.1"/>
</dbReference>
<evidence type="ECO:0000313" key="12">
    <source>
        <dbReference type="EMBL" id="KIE10879.1"/>
    </source>
</evidence>
<dbReference type="InterPro" id="IPR033738">
    <property type="entry name" value="AsnB_N"/>
</dbReference>
<dbReference type="EC" id="6.3.5.4" evidence="3"/>
<reference evidence="11" key="2">
    <citation type="submission" date="2019-11" db="EMBL/GenBank/DDBJ databases">
        <title>Improved Assembly of Tolypothrix boutellei genome.</title>
        <authorList>
            <person name="Sarangi A.N."/>
            <person name="Mukherjee M."/>
            <person name="Ghosh S."/>
            <person name="Singh D."/>
            <person name="Das A."/>
            <person name="Kant S."/>
            <person name="Prusty A."/>
            <person name="Tripathy S."/>
        </authorList>
    </citation>
    <scope>NUCLEOTIDE SEQUENCE</scope>
    <source>
        <strain evidence="11">VB521301</strain>
    </source>
</reference>
<dbReference type="GO" id="GO:0006529">
    <property type="term" value="P:asparagine biosynthetic process"/>
    <property type="evidence" value="ECO:0007669"/>
    <property type="project" value="UniProtKB-KW"/>
</dbReference>
<dbReference type="EMBL" id="JHEG04000001">
    <property type="protein sequence ID" value="KAF3886913.1"/>
    <property type="molecule type" value="Genomic_DNA"/>
</dbReference>
<dbReference type="PROSITE" id="PS51278">
    <property type="entry name" value="GATASE_TYPE_2"/>
    <property type="match status" value="1"/>
</dbReference>
<evidence type="ECO:0000256" key="8">
    <source>
        <dbReference type="ARBA" id="ARBA00048741"/>
    </source>
</evidence>
<dbReference type="NCBIfam" id="TIGR01536">
    <property type="entry name" value="asn_synth_AEB"/>
    <property type="match status" value="1"/>
</dbReference>
<evidence type="ECO:0000256" key="5">
    <source>
        <dbReference type="ARBA" id="ARBA00022840"/>
    </source>
</evidence>
<evidence type="ECO:0000256" key="6">
    <source>
        <dbReference type="ARBA" id="ARBA00022888"/>
    </source>
</evidence>
<sequence length="676" mass="77846">MSGIVGIYYLDNRYVEHQELLSMTDTLVHRGPDGADIWVSGSVGLGHRMLWTTPESIFEKLPLVNETGDLAITADARIDNREELISKLDFCDRPIEKITDSEFILAAYKKWGESCPEHLLGDFAFAIWDRHKKCLFCARDHFGVKPFYYYCQPRQGFLFASEIKALLCLAEVPHCLDEVRIADFLTLMMEDKGITTYKDILRLPPAHSMVVNESELRLWSYWSLDPNREIKLESDEDYAEEFKKIFTEAVRCRLRSAFPIISHLSGGLDSSAVTCVARNLLTESEKYQLYTISTIFDKITECDERPYINAVLDQGGCIPHYVYGDQLSPLSNLDCIFQYEDEALLGSSYFYPWNLNRTIKNLGMRICLDGFDGDTTVCHGMSRLTELAYQGKWKTFIQEVTKVSQHFNFSPSAMFRGYGLPYLKNLAKQWRWIEFANAVQLIHKHFGSSRKQLILHHGLKPLLPRVLQKFFQWRRKQKRSLASATSQTSLVNRDFAESIDLDKRIQQLVSSTNQPLSVREEHWRNLTQGILAYTLEQMDRCAAMFSLEARHPFMDKRLVEFCLALPSEQKLYQGWSRMIMRRGLAGILPEKVQWRGGKADLTPNFNDGFLNRDRQLLDEVMSHKIESMAKYIDLDFLQAAYQRILSPGSQIADSDCIAVWQAVILALSLEFKGLVP</sequence>
<dbReference type="OrthoDB" id="9763290at2"/>